<organism evidence="1 2">
    <name type="scientific">Brevundimonas bullata</name>
    <dbReference type="NCBI Taxonomy" id="13160"/>
    <lineage>
        <taxon>Bacteria</taxon>
        <taxon>Pseudomonadati</taxon>
        <taxon>Pseudomonadota</taxon>
        <taxon>Alphaproteobacteria</taxon>
        <taxon>Caulobacterales</taxon>
        <taxon>Caulobacteraceae</taxon>
        <taxon>Brevundimonas</taxon>
    </lineage>
</organism>
<gene>
    <name evidence="1" type="ORF">HNP32_001689</name>
</gene>
<dbReference type="AlphaFoldDB" id="A0A7W7IP54"/>
<proteinExistence type="predicted"/>
<evidence type="ECO:0000313" key="2">
    <source>
        <dbReference type="Proteomes" id="UP000539957"/>
    </source>
</evidence>
<keyword evidence="2" id="KW-1185">Reference proteome</keyword>
<dbReference type="RefSeq" id="WP_184268939.1">
    <property type="nucleotide sequence ID" value="NZ_JACHKY010000002.1"/>
</dbReference>
<reference evidence="1 2" key="1">
    <citation type="submission" date="2020-08" db="EMBL/GenBank/DDBJ databases">
        <title>Functional genomics of gut bacteria from endangered species of beetles.</title>
        <authorList>
            <person name="Carlos-Shanley C."/>
        </authorList>
    </citation>
    <scope>NUCLEOTIDE SEQUENCE [LARGE SCALE GENOMIC DNA]</scope>
    <source>
        <strain evidence="1 2">S00123</strain>
    </source>
</reference>
<protein>
    <submittedName>
        <fullName evidence="1">Uncharacterized protein</fullName>
    </submittedName>
</protein>
<dbReference type="EMBL" id="JACHKY010000002">
    <property type="protein sequence ID" value="MBB4797965.1"/>
    <property type="molecule type" value="Genomic_DNA"/>
</dbReference>
<comment type="caution">
    <text evidence="1">The sequence shown here is derived from an EMBL/GenBank/DDBJ whole genome shotgun (WGS) entry which is preliminary data.</text>
</comment>
<evidence type="ECO:0000313" key="1">
    <source>
        <dbReference type="EMBL" id="MBB4797965.1"/>
    </source>
</evidence>
<sequence length="194" mass="20724">MTSVPHSGAKSVTPGGSVAGGAGWRCFHCDETFTDRRCAAAHFGADEDAAPACQIKGSEVGLVEALRRAEKDAGDAWFAIHNESTEAAQAYYAQNSRHREQMVAVEQAGYDRGLADAKAHPETLGLTADAPDLLEALREARDALHQHYVDWDGEPEDAVSLQLARAKCDAAIAKATAGETRNAEPIHRRDGDEG</sequence>
<accession>A0A7W7IP54</accession>
<name>A0A7W7IP54_9CAUL</name>
<dbReference type="Proteomes" id="UP000539957">
    <property type="component" value="Unassembled WGS sequence"/>
</dbReference>